<name>A0AAW8W362_9LACO</name>
<dbReference type="Proteomes" id="UP001254075">
    <property type="component" value="Unassembled WGS sequence"/>
</dbReference>
<evidence type="ECO:0000313" key="2">
    <source>
        <dbReference type="Proteomes" id="UP001254075"/>
    </source>
</evidence>
<dbReference type="AlphaFoldDB" id="A0AAW8W362"/>
<dbReference type="EMBL" id="JAVLAM010000001">
    <property type="protein sequence ID" value="MDT7013662.1"/>
    <property type="molecule type" value="Genomic_DNA"/>
</dbReference>
<proteinExistence type="predicted"/>
<protein>
    <submittedName>
        <fullName evidence="1">Uncharacterized protein</fullName>
    </submittedName>
</protein>
<comment type="caution">
    <text evidence="1">The sequence shown here is derived from an EMBL/GenBank/DDBJ whole genome shotgun (WGS) entry which is preliminary data.</text>
</comment>
<evidence type="ECO:0000313" key="1">
    <source>
        <dbReference type="EMBL" id="MDT7013662.1"/>
    </source>
</evidence>
<organism evidence="1 2">
    <name type="scientific">Levilactobacillus namurensis</name>
    <dbReference type="NCBI Taxonomy" id="380393"/>
    <lineage>
        <taxon>Bacteria</taxon>
        <taxon>Bacillati</taxon>
        <taxon>Bacillota</taxon>
        <taxon>Bacilli</taxon>
        <taxon>Lactobacillales</taxon>
        <taxon>Lactobacillaceae</taxon>
        <taxon>Levilactobacillus</taxon>
    </lineage>
</organism>
<sequence>MNLDDNSDDAPTKGAIDATDPKITYRSDISHENGVLQKISKDYGAINDWKIRTFYLISRNMLSDNKFINFKIKGHNAINIGIATQKLNDMFLKGVGNENDVIDGKGKIRIYIYQETGNEVPYNC</sequence>
<accession>A0AAW8W362</accession>
<dbReference type="RefSeq" id="WP_313844729.1">
    <property type="nucleotide sequence ID" value="NZ_JAVLAM010000001.1"/>
</dbReference>
<reference evidence="1" key="1">
    <citation type="submission" date="2023-08" db="EMBL/GenBank/DDBJ databases">
        <authorList>
            <person name="Page C.A."/>
            <person name="Perez-Diaz I.M."/>
        </authorList>
    </citation>
    <scope>NUCLEOTIDE SEQUENCE</scope>
    <source>
        <strain evidence="1">3.8.38</strain>
    </source>
</reference>
<gene>
    <name evidence="1" type="ORF">RI532_04370</name>
</gene>